<protein>
    <recommendedName>
        <fullName evidence="3">DUF4352 domain-containing protein</fullName>
    </recommendedName>
</protein>
<dbReference type="EMBL" id="CABMJJ010000001">
    <property type="protein sequence ID" value="VVC02559.1"/>
    <property type="molecule type" value="Genomic_DNA"/>
</dbReference>
<evidence type="ECO:0000313" key="2">
    <source>
        <dbReference type="Proteomes" id="UP000789941"/>
    </source>
</evidence>
<name>A0A5E4LMA7_9ARCH</name>
<comment type="caution">
    <text evidence="1">The sequence shown here is derived from an EMBL/GenBank/DDBJ whole genome shotgun (WGS) entry which is preliminary data.</text>
</comment>
<evidence type="ECO:0008006" key="3">
    <source>
        <dbReference type="Google" id="ProtNLM"/>
    </source>
</evidence>
<organism evidence="1 2">
    <name type="scientific">Candidatus Bilamarchaeum dharawalense</name>
    <dbReference type="NCBI Taxonomy" id="2885759"/>
    <lineage>
        <taxon>Archaea</taxon>
        <taxon>Candidatus Micrarchaeota</taxon>
        <taxon>Candidatus Micrarchaeia</taxon>
        <taxon>Candidatus Anstonellales</taxon>
        <taxon>Candidatus Bilamarchaeaceae</taxon>
        <taxon>Candidatus Bilamarchaeum</taxon>
    </lineage>
</organism>
<sequence length="145" mass="15410">MATKSLIVLILGLILFGCCGGFNPNEKIQVEAGSAQLSGDMLIVPVDVTNTGGQTSNVILASANVVMPDGTQINRIMPLGSECYRGLVGEQLAPGAKKTMDICYGLPSGTAVSGSKMYITIRYDFWYDGLEIKGGRVIQKNFDLS</sequence>
<proteinExistence type="predicted"/>
<evidence type="ECO:0000313" key="1">
    <source>
        <dbReference type="EMBL" id="VVC02559.1"/>
    </source>
</evidence>
<dbReference type="PROSITE" id="PS51257">
    <property type="entry name" value="PROKAR_LIPOPROTEIN"/>
    <property type="match status" value="1"/>
</dbReference>
<dbReference type="Proteomes" id="UP000789941">
    <property type="component" value="Unassembled WGS sequence"/>
</dbReference>
<reference evidence="1 2" key="1">
    <citation type="submission" date="2019-08" db="EMBL/GenBank/DDBJ databases">
        <authorList>
            <person name="Vazquez-Campos X."/>
        </authorList>
    </citation>
    <scope>NUCLEOTIDE SEQUENCE [LARGE SCALE GENOMIC DNA]</scope>
    <source>
        <strain evidence="1">LFW-283_2</strain>
    </source>
</reference>
<accession>A0A5E4LMA7</accession>
<gene>
    <name evidence="1" type="ORF">LFW2832_00074</name>
</gene>
<dbReference type="AlphaFoldDB" id="A0A5E4LMA7"/>